<feature type="transmembrane region" description="Helical" evidence="1">
    <location>
        <begin position="106"/>
        <end position="124"/>
    </location>
</feature>
<dbReference type="EMBL" id="BJXB01000015">
    <property type="protein sequence ID" value="GEM47810.1"/>
    <property type="molecule type" value="Genomic_DNA"/>
</dbReference>
<organism evidence="2 3">
    <name type="scientific">Deinococcus cellulosilyticus (strain DSM 18568 / NBRC 106333 / KACC 11606 / 5516J-15)</name>
    <dbReference type="NCBI Taxonomy" id="1223518"/>
    <lineage>
        <taxon>Bacteria</taxon>
        <taxon>Thermotogati</taxon>
        <taxon>Deinococcota</taxon>
        <taxon>Deinococci</taxon>
        <taxon>Deinococcales</taxon>
        <taxon>Deinococcaceae</taxon>
        <taxon>Deinococcus</taxon>
    </lineage>
</organism>
<reference evidence="2 3" key="1">
    <citation type="submission" date="2019-07" db="EMBL/GenBank/DDBJ databases">
        <title>Whole genome shotgun sequence of Deinococcus cellulosilyticus NBRC 106333.</title>
        <authorList>
            <person name="Hosoyama A."/>
            <person name="Uohara A."/>
            <person name="Ohji S."/>
            <person name="Ichikawa N."/>
        </authorList>
    </citation>
    <scope>NUCLEOTIDE SEQUENCE [LARGE SCALE GENOMIC DNA]</scope>
    <source>
        <strain evidence="2 3">NBRC 106333</strain>
    </source>
</reference>
<evidence type="ECO:0000313" key="2">
    <source>
        <dbReference type="EMBL" id="GEM47810.1"/>
    </source>
</evidence>
<name>A0A511N4L9_DEIC1</name>
<feature type="transmembrane region" description="Helical" evidence="1">
    <location>
        <begin position="80"/>
        <end position="100"/>
    </location>
</feature>
<dbReference type="Proteomes" id="UP000321306">
    <property type="component" value="Unassembled WGS sequence"/>
</dbReference>
<gene>
    <name evidence="2" type="ORF">DC3_34450</name>
</gene>
<protein>
    <submittedName>
        <fullName evidence="2">Uncharacterized protein</fullName>
    </submittedName>
</protein>
<comment type="caution">
    <text evidence="2">The sequence shown here is derived from an EMBL/GenBank/DDBJ whole genome shotgun (WGS) entry which is preliminary data.</text>
</comment>
<sequence>MNLLAWLARKWVALLVASLVATLLFQLLNPESSSFSLLKATQTLFLNMMMTPLAGFLPALVTTALSDLIRSRMGAAQQWAAVGIHLAGGWGTFLLIFQPFDSPEAHPWAALLVVLVAALAFSLTDEQLRSRRIFSL</sequence>
<keyword evidence="1" id="KW-1133">Transmembrane helix</keyword>
<feature type="transmembrane region" description="Helical" evidence="1">
    <location>
        <begin position="46"/>
        <end position="68"/>
    </location>
</feature>
<keyword evidence="3" id="KW-1185">Reference proteome</keyword>
<dbReference type="AlphaFoldDB" id="A0A511N4L9"/>
<evidence type="ECO:0000313" key="3">
    <source>
        <dbReference type="Proteomes" id="UP000321306"/>
    </source>
</evidence>
<keyword evidence="1" id="KW-0812">Transmembrane</keyword>
<accession>A0A511N4L9</accession>
<keyword evidence="1" id="KW-0472">Membrane</keyword>
<evidence type="ECO:0000256" key="1">
    <source>
        <dbReference type="SAM" id="Phobius"/>
    </source>
</evidence>
<dbReference type="RefSeq" id="WP_146886356.1">
    <property type="nucleotide sequence ID" value="NZ_BJXB01000015.1"/>
</dbReference>
<proteinExistence type="predicted"/>